<evidence type="ECO:0000256" key="1">
    <source>
        <dbReference type="SAM" id="MobiDB-lite"/>
    </source>
</evidence>
<proteinExistence type="predicted"/>
<accession>A0A0B6Z736</accession>
<evidence type="ECO:0000313" key="2">
    <source>
        <dbReference type="EMBL" id="CEK63490.1"/>
    </source>
</evidence>
<sequence>LRHPQAPQEREVEIRVVHVGQGVDPNNLQIYSNGRQVPATRQTSAQRGGHTLIAAQQQQQQPVQPFNFQQTP</sequence>
<dbReference type="AlphaFoldDB" id="A0A0B6Z736"/>
<feature type="compositionally biased region" description="Low complexity" evidence="1">
    <location>
        <begin position="56"/>
        <end position="72"/>
    </location>
</feature>
<name>A0A0B6Z736_9EUPU</name>
<gene>
    <name evidence="2" type="primary">ORF48481</name>
</gene>
<dbReference type="EMBL" id="HACG01016625">
    <property type="protein sequence ID" value="CEK63490.1"/>
    <property type="molecule type" value="Transcribed_RNA"/>
</dbReference>
<reference evidence="2" key="1">
    <citation type="submission" date="2014-12" db="EMBL/GenBank/DDBJ databases">
        <title>Insight into the proteome of Arion vulgaris.</title>
        <authorList>
            <person name="Aradska J."/>
            <person name="Bulat T."/>
            <person name="Smidak R."/>
            <person name="Sarate P."/>
            <person name="Gangsoo J."/>
            <person name="Sialana F."/>
            <person name="Bilban M."/>
            <person name="Lubec G."/>
        </authorList>
    </citation>
    <scope>NUCLEOTIDE SEQUENCE</scope>
    <source>
        <tissue evidence="2">Skin</tissue>
    </source>
</reference>
<organism evidence="2">
    <name type="scientific">Arion vulgaris</name>
    <dbReference type="NCBI Taxonomy" id="1028688"/>
    <lineage>
        <taxon>Eukaryota</taxon>
        <taxon>Metazoa</taxon>
        <taxon>Spiralia</taxon>
        <taxon>Lophotrochozoa</taxon>
        <taxon>Mollusca</taxon>
        <taxon>Gastropoda</taxon>
        <taxon>Heterobranchia</taxon>
        <taxon>Euthyneura</taxon>
        <taxon>Panpulmonata</taxon>
        <taxon>Eupulmonata</taxon>
        <taxon>Stylommatophora</taxon>
        <taxon>Helicina</taxon>
        <taxon>Arionoidea</taxon>
        <taxon>Arionidae</taxon>
        <taxon>Arion</taxon>
    </lineage>
</organism>
<feature type="region of interest" description="Disordered" evidence="1">
    <location>
        <begin position="52"/>
        <end position="72"/>
    </location>
</feature>
<feature type="non-terminal residue" evidence="2">
    <location>
        <position position="1"/>
    </location>
</feature>
<protein>
    <submittedName>
        <fullName evidence="2">Uncharacterized protein</fullName>
    </submittedName>
</protein>
<feature type="non-terminal residue" evidence="2">
    <location>
        <position position="72"/>
    </location>
</feature>